<dbReference type="RefSeq" id="WP_227181017.1">
    <property type="nucleotide sequence ID" value="NZ_JAJBZT010000006.1"/>
</dbReference>
<reference evidence="1" key="1">
    <citation type="submission" date="2021-10" db="EMBL/GenBank/DDBJ databases">
        <title>The complete genome sequence of Leeia sp. TBRC 13508.</title>
        <authorList>
            <person name="Charoenyingcharoen P."/>
            <person name="Yukphan P."/>
        </authorList>
    </citation>
    <scope>NUCLEOTIDE SEQUENCE</scope>
    <source>
        <strain evidence="1">TBRC 13508</strain>
    </source>
</reference>
<evidence type="ECO:0000313" key="1">
    <source>
        <dbReference type="EMBL" id="MCB6184204.1"/>
    </source>
</evidence>
<sequence length="158" mass="17597">MSHFTNALTVHISKNETQLFLANHTSEAAVGTLAIGFENVLPGPIRVTPPRPIDLELAIEYIEEEVMPWAQKLPAQPYLCLVGNEEVVNVITALFDQDASKPYSIDQIEDAFRRLCEIAEGSPAKGNESLITPVAVSTLLILREMMHHIGFNELQLYR</sequence>
<protein>
    <submittedName>
        <fullName evidence="1">Uncharacterized protein</fullName>
    </submittedName>
</protein>
<proteinExistence type="predicted"/>
<keyword evidence="2" id="KW-1185">Reference proteome</keyword>
<organism evidence="1 2">
    <name type="scientific">Leeia speluncae</name>
    <dbReference type="NCBI Taxonomy" id="2884804"/>
    <lineage>
        <taxon>Bacteria</taxon>
        <taxon>Pseudomonadati</taxon>
        <taxon>Pseudomonadota</taxon>
        <taxon>Betaproteobacteria</taxon>
        <taxon>Neisseriales</taxon>
        <taxon>Leeiaceae</taxon>
        <taxon>Leeia</taxon>
    </lineage>
</organism>
<gene>
    <name evidence="1" type="ORF">LIN78_11670</name>
</gene>
<accession>A0ABS8D7P0</accession>
<dbReference type="Proteomes" id="UP001165395">
    <property type="component" value="Unassembled WGS sequence"/>
</dbReference>
<dbReference type="EMBL" id="JAJBZT010000006">
    <property type="protein sequence ID" value="MCB6184204.1"/>
    <property type="molecule type" value="Genomic_DNA"/>
</dbReference>
<comment type="caution">
    <text evidence="1">The sequence shown here is derived from an EMBL/GenBank/DDBJ whole genome shotgun (WGS) entry which is preliminary data.</text>
</comment>
<evidence type="ECO:0000313" key="2">
    <source>
        <dbReference type="Proteomes" id="UP001165395"/>
    </source>
</evidence>
<name>A0ABS8D7P0_9NEIS</name>